<protein>
    <submittedName>
        <fullName evidence="5">Pirin family protein</fullName>
    </submittedName>
</protein>
<dbReference type="Pfam" id="PF05726">
    <property type="entry name" value="Pirin_C"/>
    <property type="match status" value="1"/>
</dbReference>
<evidence type="ECO:0000313" key="6">
    <source>
        <dbReference type="Proteomes" id="UP000648257"/>
    </source>
</evidence>
<proteinExistence type="inferred from homology"/>
<evidence type="ECO:0000313" key="5">
    <source>
        <dbReference type="EMBL" id="MBC3809595.1"/>
    </source>
</evidence>
<evidence type="ECO:0000256" key="1">
    <source>
        <dbReference type="ARBA" id="ARBA00008416"/>
    </source>
</evidence>
<keyword evidence="6" id="KW-1185">Reference proteome</keyword>
<dbReference type="PIRSF" id="PIRSF006232">
    <property type="entry name" value="Pirin"/>
    <property type="match status" value="1"/>
</dbReference>
<dbReference type="PANTHER" id="PTHR13903">
    <property type="entry name" value="PIRIN-RELATED"/>
    <property type="match status" value="1"/>
</dbReference>
<evidence type="ECO:0000256" key="2">
    <source>
        <dbReference type="RuleBase" id="RU003457"/>
    </source>
</evidence>
<dbReference type="CDD" id="cd02909">
    <property type="entry name" value="cupin_pirin_N"/>
    <property type="match status" value="1"/>
</dbReference>
<dbReference type="InterPro" id="IPR008778">
    <property type="entry name" value="Pirin_C_dom"/>
</dbReference>
<dbReference type="InterPro" id="IPR014710">
    <property type="entry name" value="RmlC-like_jellyroll"/>
</dbReference>
<feature type="domain" description="Pirin N-terminal" evidence="3">
    <location>
        <begin position="26"/>
        <end position="129"/>
    </location>
</feature>
<reference evidence="5 6" key="1">
    <citation type="submission" date="2020-08" db="EMBL/GenBank/DDBJ databases">
        <title>Novel species isolated from subtropical streams in China.</title>
        <authorList>
            <person name="Lu H."/>
        </authorList>
    </citation>
    <scope>NUCLEOTIDE SEQUENCE [LARGE SCALE GENOMIC DNA]</scope>
    <source>
        <strain evidence="5 6">KACC 16656</strain>
    </source>
</reference>
<evidence type="ECO:0000259" key="4">
    <source>
        <dbReference type="Pfam" id="PF05726"/>
    </source>
</evidence>
<dbReference type="EMBL" id="JACOFW010000040">
    <property type="protein sequence ID" value="MBC3809595.1"/>
    <property type="molecule type" value="Genomic_DNA"/>
</dbReference>
<sequence>MSTDDPFDPAKVLKAHGKDLGGGFVVSRLLPSAKRQAVGPFIFFDHFGPVTVKPEDNHDVRPHPHIGLATLTYLFDGVILHRDNLGYTQRIEPGAINLMIAGSGIVHSERKPEEQKHDTYINHGLQLWLAVPEDKEKIPASFSHTPASAIPEITNGNATIRVLVGSAFGASSPVPTLSPTLYLDIQLPPNSQWQLPMLADEQAIYPIEGEVLVAGETLESHTMLVIDQEQSISNGARPTRFVLVGGQALGHRFMWWNFVASHKEDIDAAALAWEAGDSGLGMGQVPGEDERIPLPRP</sequence>
<dbReference type="InterPro" id="IPR003829">
    <property type="entry name" value="Pirin_N_dom"/>
</dbReference>
<comment type="similarity">
    <text evidence="1 2">Belongs to the pirin family.</text>
</comment>
<dbReference type="Gene3D" id="2.60.120.10">
    <property type="entry name" value="Jelly Rolls"/>
    <property type="match status" value="2"/>
</dbReference>
<dbReference type="PANTHER" id="PTHR13903:SF8">
    <property type="entry name" value="PIRIN"/>
    <property type="match status" value="1"/>
</dbReference>
<accession>A0ABR6X9U4</accession>
<organism evidence="5 6">
    <name type="scientific">Undibacterium seohonense</name>
    <dbReference type="NCBI Taxonomy" id="1344950"/>
    <lineage>
        <taxon>Bacteria</taxon>
        <taxon>Pseudomonadati</taxon>
        <taxon>Pseudomonadota</taxon>
        <taxon>Betaproteobacteria</taxon>
        <taxon>Burkholderiales</taxon>
        <taxon>Oxalobacteraceae</taxon>
        <taxon>Undibacterium</taxon>
    </lineage>
</organism>
<dbReference type="RefSeq" id="WP_186924652.1">
    <property type="nucleotide sequence ID" value="NZ_JACOFW010000040.1"/>
</dbReference>
<name>A0ABR6X9U4_9BURK</name>
<dbReference type="CDD" id="cd02247">
    <property type="entry name" value="cupin_pirin_C"/>
    <property type="match status" value="1"/>
</dbReference>
<dbReference type="InterPro" id="IPR012093">
    <property type="entry name" value="Pirin"/>
</dbReference>
<feature type="domain" description="Pirin C-terminal" evidence="4">
    <location>
        <begin position="182"/>
        <end position="277"/>
    </location>
</feature>
<dbReference type="Pfam" id="PF02678">
    <property type="entry name" value="Pirin"/>
    <property type="match status" value="1"/>
</dbReference>
<gene>
    <name evidence="5" type="ORF">H8K52_19825</name>
</gene>
<dbReference type="SUPFAM" id="SSF51182">
    <property type="entry name" value="RmlC-like cupins"/>
    <property type="match status" value="1"/>
</dbReference>
<comment type="caution">
    <text evidence="5">The sequence shown here is derived from an EMBL/GenBank/DDBJ whole genome shotgun (WGS) entry which is preliminary data.</text>
</comment>
<dbReference type="InterPro" id="IPR011051">
    <property type="entry name" value="RmlC_Cupin_sf"/>
</dbReference>
<evidence type="ECO:0000259" key="3">
    <source>
        <dbReference type="Pfam" id="PF02678"/>
    </source>
</evidence>
<dbReference type="Proteomes" id="UP000648257">
    <property type="component" value="Unassembled WGS sequence"/>
</dbReference>